<dbReference type="UniPathway" id="UPA00109">
    <property type="reaction ID" value="UER00185"/>
</dbReference>
<protein>
    <recommendedName>
        <fullName evidence="4 10">Phosphoglycerate kinase</fullName>
        <ecNumber evidence="4 10">2.7.2.3</ecNumber>
    </recommendedName>
</protein>
<comment type="catalytic activity">
    <reaction evidence="1 10 13">
        <text>(2R)-3-phosphoglycerate + ATP = (2R)-3-phospho-glyceroyl phosphate + ADP</text>
        <dbReference type="Rhea" id="RHEA:14801"/>
        <dbReference type="ChEBI" id="CHEBI:30616"/>
        <dbReference type="ChEBI" id="CHEBI:57604"/>
        <dbReference type="ChEBI" id="CHEBI:58272"/>
        <dbReference type="ChEBI" id="CHEBI:456216"/>
        <dbReference type="EC" id="2.7.2.3"/>
    </reaction>
</comment>
<evidence type="ECO:0000256" key="2">
    <source>
        <dbReference type="ARBA" id="ARBA00008982"/>
    </source>
</evidence>
<comment type="subcellular location">
    <subcellularLocation>
        <location evidence="10">Cytoplasm</location>
    </subcellularLocation>
</comment>
<feature type="binding site" evidence="11">
    <location>
        <position position="34"/>
    </location>
    <ligand>
        <name>(2R)-3-phosphoglycerate</name>
        <dbReference type="ChEBI" id="CHEBI:58272"/>
    </ligand>
</feature>
<evidence type="ECO:0000313" key="15">
    <source>
        <dbReference type="Proteomes" id="UP000294404"/>
    </source>
</evidence>
<feature type="binding site" evidence="10">
    <location>
        <position position="34"/>
    </location>
    <ligand>
        <name>substrate</name>
    </ligand>
</feature>
<evidence type="ECO:0000256" key="9">
    <source>
        <dbReference type="ARBA" id="ARBA00023152"/>
    </source>
</evidence>
<dbReference type="GO" id="GO:0043531">
    <property type="term" value="F:ADP binding"/>
    <property type="evidence" value="ECO:0007669"/>
    <property type="project" value="TreeGrafter"/>
</dbReference>
<dbReference type="PANTHER" id="PTHR11406:SF23">
    <property type="entry name" value="PHOSPHOGLYCERATE KINASE 1, CHLOROPLASTIC-RELATED"/>
    <property type="match status" value="1"/>
</dbReference>
<proteinExistence type="inferred from homology"/>
<dbReference type="Proteomes" id="UP000294404">
    <property type="component" value="Chromosome"/>
</dbReference>
<dbReference type="FunFam" id="3.40.50.1260:FF:000001">
    <property type="entry name" value="Phosphoglycerate kinase"/>
    <property type="match status" value="1"/>
</dbReference>
<evidence type="ECO:0000256" key="4">
    <source>
        <dbReference type="ARBA" id="ARBA00013061"/>
    </source>
</evidence>
<feature type="binding site" evidence="10 11">
    <location>
        <begin position="57"/>
        <end position="60"/>
    </location>
    <ligand>
        <name>substrate</name>
    </ligand>
</feature>
<dbReference type="EMBL" id="LR217695">
    <property type="protein sequence ID" value="VFP78266.1"/>
    <property type="molecule type" value="Genomic_DNA"/>
</dbReference>
<comment type="pathway">
    <text evidence="10">Carbohydrate degradation; glycolysis; pyruvate from D-glyceraldehyde 3-phosphate: step 2/5.</text>
</comment>
<dbReference type="RefSeq" id="WP_154027557.1">
    <property type="nucleotide sequence ID" value="NZ_LR217695.1"/>
</dbReference>
<evidence type="ECO:0000256" key="3">
    <source>
        <dbReference type="ARBA" id="ARBA00011245"/>
    </source>
</evidence>
<dbReference type="GO" id="GO:0006094">
    <property type="term" value="P:gluconeogenesis"/>
    <property type="evidence" value="ECO:0007669"/>
    <property type="project" value="TreeGrafter"/>
</dbReference>
<evidence type="ECO:0000256" key="12">
    <source>
        <dbReference type="PIRSR" id="PIRSR000724-2"/>
    </source>
</evidence>
<feature type="binding site" evidence="10">
    <location>
        <position position="112"/>
    </location>
    <ligand>
        <name>substrate</name>
    </ligand>
</feature>
<dbReference type="PANTHER" id="PTHR11406">
    <property type="entry name" value="PHOSPHOGLYCERATE KINASE"/>
    <property type="match status" value="1"/>
</dbReference>
<dbReference type="GO" id="GO:0005524">
    <property type="term" value="F:ATP binding"/>
    <property type="evidence" value="ECO:0007669"/>
    <property type="project" value="UniProtKB-KW"/>
</dbReference>
<dbReference type="InterPro" id="IPR001576">
    <property type="entry name" value="Phosphoglycerate_kinase"/>
</dbReference>
<evidence type="ECO:0000256" key="5">
    <source>
        <dbReference type="ARBA" id="ARBA00022679"/>
    </source>
</evidence>
<evidence type="ECO:0000256" key="1">
    <source>
        <dbReference type="ARBA" id="ARBA00000642"/>
    </source>
</evidence>
<evidence type="ECO:0000256" key="7">
    <source>
        <dbReference type="ARBA" id="ARBA00022777"/>
    </source>
</evidence>
<comment type="caution">
    <text evidence="10">Lacks conserved residue(s) required for the propagation of feature annotation.</text>
</comment>
<keyword evidence="9 10" id="KW-0324">Glycolysis</keyword>
<dbReference type="InterPro" id="IPR036043">
    <property type="entry name" value="Phosphoglycerate_kinase_sf"/>
</dbReference>
<evidence type="ECO:0000256" key="11">
    <source>
        <dbReference type="PIRSR" id="PIRSR000724-1"/>
    </source>
</evidence>
<evidence type="ECO:0000256" key="10">
    <source>
        <dbReference type="HAMAP-Rule" id="MF_00145"/>
    </source>
</evidence>
<reference evidence="14 15" key="1">
    <citation type="submission" date="2019-02" db="EMBL/GenBank/DDBJ databases">
        <authorList>
            <person name="Manzano-Marin A."/>
            <person name="Manzano-Marin A."/>
        </authorList>
    </citation>
    <scope>NUCLEOTIDE SEQUENCE [LARGE SCALE GENOMIC DNA]</scope>
    <source>
        <strain evidence="14 15">BuCicuneomaculata</strain>
    </source>
</reference>
<keyword evidence="10" id="KW-0963">Cytoplasm</keyword>
<dbReference type="PIRSF" id="PIRSF000724">
    <property type="entry name" value="Pgk"/>
    <property type="match status" value="1"/>
</dbReference>
<evidence type="ECO:0000313" key="14">
    <source>
        <dbReference type="EMBL" id="VFP78266.1"/>
    </source>
</evidence>
<feature type="binding site" evidence="11">
    <location>
        <position position="145"/>
    </location>
    <ligand>
        <name>(2R)-3-phosphoglycerate</name>
        <dbReference type="ChEBI" id="CHEBI:58272"/>
    </ligand>
</feature>
<sequence length="381" mass="42608">MLHMKNINLENKRVFIRLDLNVPLDGEKIISSERIDRALPTIQLALKKNAKIILASHLGRPKEGCYDKKLSLLPVFKYLKKKLYGTNIIFYKKYLEGINVESNQIVLLENVRFNYGEITNDIELSKKYANLCDIFIMDAFATAHRIEASTYGICNFVKKSCIGPLLYSEIKILKNILNKPKHPIVTIVGGAKVSTKIKLLSSLLKITDTMLLGGGIANTFISIFHSVGKSLHEKNFKNKAKILFDTNKIILPVDSRVSTSYSINATATIKPVSNILPHEEILDIGNETIKNYKSIIKQANTILWNGPMGVFEFPNFRRGTEEIAKSIAYCAAYSVAGGGDTIAVINLFNLYNNISYISTGGGAFLEFIENKTLPILEKLKN</sequence>
<dbReference type="OrthoDB" id="9808460at2"/>
<feature type="binding site" evidence="10">
    <location>
        <position position="145"/>
    </location>
    <ligand>
        <name>substrate</name>
    </ligand>
</feature>
<dbReference type="InterPro" id="IPR015911">
    <property type="entry name" value="Phosphoglycerate_kinase_CS"/>
</dbReference>
<keyword evidence="6 10" id="KW-0547">Nucleotide-binding</keyword>
<comment type="subunit">
    <text evidence="3 10">Monomer.</text>
</comment>
<feature type="binding site" evidence="10 12">
    <location>
        <position position="196"/>
    </location>
    <ligand>
        <name>ATP</name>
        <dbReference type="ChEBI" id="CHEBI:30616"/>
    </ligand>
</feature>
<dbReference type="PRINTS" id="PR00477">
    <property type="entry name" value="PHGLYCKINASE"/>
</dbReference>
<feature type="binding site" evidence="11">
    <location>
        <position position="112"/>
    </location>
    <ligand>
        <name>(2R)-3-phosphoglycerate</name>
        <dbReference type="ChEBI" id="CHEBI:58272"/>
    </ligand>
</feature>
<dbReference type="GO" id="GO:0006096">
    <property type="term" value="P:glycolytic process"/>
    <property type="evidence" value="ECO:0007669"/>
    <property type="project" value="UniProtKB-UniRule"/>
</dbReference>
<dbReference type="AlphaFoldDB" id="A0A451CY44"/>
<dbReference type="GO" id="GO:0005829">
    <property type="term" value="C:cytosol"/>
    <property type="evidence" value="ECO:0007669"/>
    <property type="project" value="TreeGrafter"/>
</dbReference>
<dbReference type="Pfam" id="PF00162">
    <property type="entry name" value="PGK"/>
    <property type="match status" value="1"/>
</dbReference>
<feature type="binding site" evidence="10 12">
    <location>
        <position position="312"/>
    </location>
    <ligand>
        <name>ATP</name>
        <dbReference type="ChEBI" id="CHEBI:30616"/>
    </ligand>
</feature>
<dbReference type="PROSITE" id="PS00111">
    <property type="entry name" value="PGLYCERATE_KINASE"/>
    <property type="match status" value="1"/>
</dbReference>
<comment type="similarity">
    <text evidence="2 10 13">Belongs to the phosphoglycerate kinase family.</text>
</comment>
<feature type="binding site" evidence="10 11">
    <location>
        <begin position="19"/>
        <end position="21"/>
    </location>
    <ligand>
        <name>substrate</name>
    </ligand>
</feature>
<name>A0A451CY44_9GAMM</name>
<gene>
    <name evidence="10 14" type="primary">pgk</name>
    <name evidence="14" type="ORF">BUCICUMA2628_287</name>
</gene>
<dbReference type="InterPro" id="IPR015824">
    <property type="entry name" value="Phosphoglycerate_kinase_N"/>
</dbReference>
<dbReference type="EC" id="2.7.2.3" evidence="4 10"/>
<feature type="binding site" evidence="10 12">
    <location>
        <begin position="338"/>
        <end position="341"/>
    </location>
    <ligand>
        <name>ATP</name>
        <dbReference type="ChEBI" id="CHEBI:30616"/>
    </ligand>
</feature>
<dbReference type="HAMAP" id="MF_00145">
    <property type="entry name" value="Phosphoglyc_kinase"/>
    <property type="match status" value="1"/>
</dbReference>
<dbReference type="SUPFAM" id="SSF53748">
    <property type="entry name" value="Phosphoglycerate kinase"/>
    <property type="match status" value="1"/>
</dbReference>
<accession>A0A451CY44</accession>
<organism evidence="14 15">
    <name type="scientific">Buchnera aphidicola</name>
    <name type="common">Cinara cuneomaculata</name>
    <dbReference type="NCBI Taxonomy" id="1660040"/>
    <lineage>
        <taxon>Bacteria</taxon>
        <taxon>Pseudomonadati</taxon>
        <taxon>Pseudomonadota</taxon>
        <taxon>Gammaproteobacteria</taxon>
        <taxon>Enterobacterales</taxon>
        <taxon>Erwiniaceae</taxon>
        <taxon>Buchnera</taxon>
    </lineage>
</organism>
<evidence type="ECO:0000256" key="8">
    <source>
        <dbReference type="ARBA" id="ARBA00022840"/>
    </source>
</evidence>
<keyword evidence="7 10" id="KW-0418">Kinase</keyword>
<dbReference type="GO" id="GO:0004618">
    <property type="term" value="F:phosphoglycerate kinase activity"/>
    <property type="evidence" value="ECO:0007669"/>
    <property type="project" value="UniProtKB-UniRule"/>
</dbReference>
<dbReference type="Gene3D" id="3.40.50.1260">
    <property type="entry name" value="Phosphoglycerate kinase, N-terminal domain"/>
    <property type="match status" value="2"/>
</dbReference>
<evidence type="ECO:0000256" key="13">
    <source>
        <dbReference type="RuleBase" id="RU000532"/>
    </source>
</evidence>
<evidence type="ECO:0000256" key="6">
    <source>
        <dbReference type="ARBA" id="ARBA00022741"/>
    </source>
</evidence>
<keyword evidence="5 10" id="KW-0808">Transferase</keyword>
<keyword evidence="8 10" id="KW-0067">ATP-binding</keyword>